<keyword evidence="2" id="KW-1185">Reference proteome</keyword>
<dbReference type="PANTHER" id="PTHR43567:SF5">
    <property type="entry name" value="HYPOTHETICAL CYTOSOLIC PROTEIN"/>
    <property type="match status" value="1"/>
</dbReference>
<dbReference type="InterPro" id="IPR052174">
    <property type="entry name" value="Flavoredoxin"/>
</dbReference>
<dbReference type="EMBL" id="JACJLA010000017">
    <property type="protein sequence ID" value="MBM6913338.1"/>
    <property type="molecule type" value="Genomic_DNA"/>
</dbReference>
<dbReference type="SUPFAM" id="SSF50475">
    <property type="entry name" value="FMN-binding split barrel"/>
    <property type="match status" value="1"/>
</dbReference>
<dbReference type="InterPro" id="IPR012349">
    <property type="entry name" value="Split_barrel_FMN-bd"/>
</dbReference>
<accession>A0ABS2GIV1</accession>
<evidence type="ECO:0000313" key="2">
    <source>
        <dbReference type="Proteomes" id="UP000707138"/>
    </source>
</evidence>
<sequence length="176" mass="19985">MVDFKEEDYKIFQLFDKDWALVTAGSMDSYNSCTLSWGALGSIWNGPGQAHPAATIYVHPARYTSEFLKNNEFFTLSFYAPEYKKALAYMGSHSGRNEDKAKGAGLTPIAFGNGVTYEEAKVTFLCRKLYMHQFSREDLAKDIQDYYAAAPQTYPDFNGGWQPHYQIIGDIIDIKR</sequence>
<evidence type="ECO:0000313" key="1">
    <source>
        <dbReference type="EMBL" id="MBM6913338.1"/>
    </source>
</evidence>
<organism evidence="1 2">
    <name type="scientific">Veillonella magna</name>
    <dbReference type="NCBI Taxonomy" id="464322"/>
    <lineage>
        <taxon>Bacteria</taxon>
        <taxon>Bacillati</taxon>
        <taxon>Bacillota</taxon>
        <taxon>Negativicutes</taxon>
        <taxon>Veillonellales</taxon>
        <taxon>Veillonellaceae</taxon>
        <taxon>Veillonella</taxon>
    </lineage>
</organism>
<gene>
    <name evidence="1" type="ORF">H6A01_08395</name>
</gene>
<dbReference type="Proteomes" id="UP000707138">
    <property type="component" value="Unassembled WGS sequence"/>
</dbReference>
<dbReference type="Gene3D" id="2.30.110.10">
    <property type="entry name" value="Electron Transport, Fmn-binding Protein, Chain A"/>
    <property type="match status" value="1"/>
</dbReference>
<dbReference type="PANTHER" id="PTHR43567">
    <property type="entry name" value="FLAVOREDOXIN-RELATED-RELATED"/>
    <property type="match status" value="1"/>
</dbReference>
<name>A0ABS2GIV1_9FIRM</name>
<dbReference type="RefSeq" id="WP_205088274.1">
    <property type="nucleotide sequence ID" value="NZ_JACJLA010000017.1"/>
</dbReference>
<proteinExistence type="predicted"/>
<comment type="caution">
    <text evidence="1">The sequence shown here is derived from an EMBL/GenBank/DDBJ whole genome shotgun (WGS) entry which is preliminary data.</text>
</comment>
<protein>
    <submittedName>
        <fullName evidence="1">Flavin reductase</fullName>
    </submittedName>
</protein>
<reference evidence="1 2" key="1">
    <citation type="journal article" date="2021" name="Sci. Rep.">
        <title>The distribution of antibiotic resistance genes in chicken gut microbiota commensals.</title>
        <authorList>
            <person name="Juricova H."/>
            <person name="Matiasovicova J."/>
            <person name="Kubasova T."/>
            <person name="Cejkova D."/>
            <person name="Rychlik I."/>
        </authorList>
    </citation>
    <scope>NUCLEOTIDE SEQUENCE [LARGE SCALE GENOMIC DNA]</scope>
    <source>
        <strain evidence="1 2">An537</strain>
    </source>
</reference>